<dbReference type="SMR" id="A0A482WL70"/>
<keyword evidence="2" id="KW-0732">Signal</keyword>
<name>A0A482WL70_LAOST</name>
<evidence type="ECO:0000313" key="5">
    <source>
        <dbReference type="Proteomes" id="UP000291343"/>
    </source>
</evidence>
<feature type="chain" id="PRO_5019867609" description="Thrombospondin-like N-terminal domain-containing protein" evidence="2">
    <location>
        <begin position="25"/>
        <end position="231"/>
    </location>
</feature>
<keyword evidence="5" id="KW-1185">Reference proteome</keyword>
<dbReference type="Proteomes" id="UP000291343">
    <property type="component" value="Unassembled WGS sequence"/>
</dbReference>
<protein>
    <recommendedName>
        <fullName evidence="3">Thrombospondin-like N-terminal domain-containing protein</fullName>
    </recommendedName>
</protein>
<evidence type="ECO:0000313" key="4">
    <source>
        <dbReference type="EMBL" id="RZF34243.1"/>
    </source>
</evidence>
<evidence type="ECO:0000259" key="3">
    <source>
        <dbReference type="SMART" id="SM00210"/>
    </source>
</evidence>
<dbReference type="InParanoid" id="A0A482WL70"/>
<gene>
    <name evidence="4" type="ORF">LSTR_LSTR009368</name>
</gene>
<dbReference type="SMART" id="SM00210">
    <property type="entry name" value="TSPN"/>
    <property type="match status" value="1"/>
</dbReference>
<comment type="caution">
    <text evidence="4">The sequence shown here is derived from an EMBL/GenBank/DDBJ whole genome shotgun (WGS) entry which is preliminary data.</text>
</comment>
<proteinExistence type="predicted"/>
<reference evidence="4 5" key="1">
    <citation type="journal article" date="2017" name="Gigascience">
        <title>Genome sequence of the small brown planthopper, Laodelphax striatellus.</title>
        <authorList>
            <person name="Zhu J."/>
            <person name="Jiang F."/>
            <person name="Wang X."/>
            <person name="Yang P."/>
            <person name="Bao Y."/>
            <person name="Zhao W."/>
            <person name="Wang W."/>
            <person name="Lu H."/>
            <person name="Wang Q."/>
            <person name="Cui N."/>
            <person name="Li J."/>
            <person name="Chen X."/>
            <person name="Luo L."/>
            <person name="Yu J."/>
            <person name="Kang L."/>
            <person name="Cui F."/>
        </authorList>
    </citation>
    <scope>NUCLEOTIDE SEQUENCE [LARGE SCALE GENOMIC DNA]</scope>
    <source>
        <strain evidence="4">Lst14</strain>
    </source>
</reference>
<dbReference type="EMBL" id="QKKF02032231">
    <property type="protein sequence ID" value="RZF34243.1"/>
    <property type="molecule type" value="Genomic_DNA"/>
</dbReference>
<dbReference type="InterPro" id="IPR013320">
    <property type="entry name" value="ConA-like_dom_sf"/>
</dbReference>
<feature type="domain" description="Thrombospondin-like N-terminal" evidence="3">
    <location>
        <begin position="41"/>
        <end position="217"/>
    </location>
</feature>
<dbReference type="InterPro" id="IPR048287">
    <property type="entry name" value="TSPN-like_N"/>
</dbReference>
<accession>A0A482WL70</accession>
<organism evidence="4 5">
    <name type="scientific">Laodelphax striatellus</name>
    <name type="common">Small brown planthopper</name>
    <name type="synonym">Delphax striatella</name>
    <dbReference type="NCBI Taxonomy" id="195883"/>
    <lineage>
        <taxon>Eukaryota</taxon>
        <taxon>Metazoa</taxon>
        <taxon>Ecdysozoa</taxon>
        <taxon>Arthropoda</taxon>
        <taxon>Hexapoda</taxon>
        <taxon>Insecta</taxon>
        <taxon>Pterygota</taxon>
        <taxon>Neoptera</taxon>
        <taxon>Paraneoptera</taxon>
        <taxon>Hemiptera</taxon>
        <taxon>Auchenorrhyncha</taxon>
        <taxon>Fulgoroidea</taxon>
        <taxon>Delphacidae</taxon>
        <taxon>Criomorphinae</taxon>
        <taxon>Laodelphax</taxon>
    </lineage>
</organism>
<evidence type="ECO:0000256" key="1">
    <source>
        <dbReference type="ARBA" id="ARBA00022737"/>
    </source>
</evidence>
<dbReference type="Gene3D" id="2.60.120.200">
    <property type="match status" value="1"/>
</dbReference>
<keyword evidence="1" id="KW-0677">Repeat</keyword>
<dbReference type="SUPFAM" id="SSF49899">
    <property type="entry name" value="Concanavalin A-like lectins/glucanases"/>
    <property type="match status" value="1"/>
</dbReference>
<dbReference type="OrthoDB" id="10060752at2759"/>
<sequence>MGLKSLTGWLQTLMFLLNYLDVDASPQVNAHSLLPVADDEGVNLLTSIKIPFDDPYLYFDSGIDGFPTFGLKPGSDIKQPYRLFMPEKFYPEFAITATVKLKSREGGFLFAVVNPLETIVQLGVQLASLGSGLTNISLLYTDVSKKYSSQTIASFEVPSSFSKWTRIAFKVTASDVALFFNCGKYEVVKVTRETQELVFDSASILYVGQAGLIIKGPLNRKAPQSTNIIWK</sequence>
<dbReference type="AlphaFoldDB" id="A0A482WL70"/>
<feature type="signal peptide" evidence="2">
    <location>
        <begin position="1"/>
        <end position="24"/>
    </location>
</feature>
<dbReference type="STRING" id="195883.A0A482WL70"/>
<evidence type="ECO:0000256" key="2">
    <source>
        <dbReference type="SAM" id="SignalP"/>
    </source>
</evidence>